<evidence type="ECO:0000313" key="2">
    <source>
        <dbReference type="EMBL" id="KAF2121649.1"/>
    </source>
</evidence>
<feature type="compositionally biased region" description="Acidic residues" evidence="1">
    <location>
        <begin position="231"/>
        <end position="246"/>
    </location>
</feature>
<proteinExistence type="predicted"/>
<protein>
    <submittedName>
        <fullName evidence="2">Uncharacterized protein</fullName>
    </submittedName>
</protein>
<dbReference type="OrthoDB" id="10678044at2759"/>
<feature type="compositionally biased region" description="Basic and acidic residues" evidence="1">
    <location>
        <begin position="268"/>
        <end position="281"/>
    </location>
</feature>
<keyword evidence="3" id="KW-1185">Reference proteome</keyword>
<gene>
    <name evidence="2" type="ORF">BDV96DRAFT_217767</name>
</gene>
<feature type="compositionally biased region" description="Basic and acidic residues" evidence="1">
    <location>
        <begin position="81"/>
        <end position="91"/>
    </location>
</feature>
<dbReference type="AlphaFoldDB" id="A0A6A5ZQA4"/>
<reference evidence="2" key="1">
    <citation type="journal article" date="2020" name="Stud. Mycol.">
        <title>101 Dothideomycetes genomes: a test case for predicting lifestyles and emergence of pathogens.</title>
        <authorList>
            <person name="Haridas S."/>
            <person name="Albert R."/>
            <person name="Binder M."/>
            <person name="Bloem J."/>
            <person name="Labutti K."/>
            <person name="Salamov A."/>
            <person name="Andreopoulos B."/>
            <person name="Baker S."/>
            <person name="Barry K."/>
            <person name="Bills G."/>
            <person name="Bluhm B."/>
            <person name="Cannon C."/>
            <person name="Castanera R."/>
            <person name="Culley D."/>
            <person name="Daum C."/>
            <person name="Ezra D."/>
            <person name="Gonzalez J."/>
            <person name="Henrissat B."/>
            <person name="Kuo A."/>
            <person name="Liang C."/>
            <person name="Lipzen A."/>
            <person name="Lutzoni F."/>
            <person name="Magnuson J."/>
            <person name="Mondo S."/>
            <person name="Nolan M."/>
            <person name="Ohm R."/>
            <person name="Pangilinan J."/>
            <person name="Park H.-J."/>
            <person name="Ramirez L."/>
            <person name="Alfaro M."/>
            <person name="Sun H."/>
            <person name="Tritt A."/>
            <person name="Yoshinaga Y."/>
            <person name="Zwiers L.-H."/>
            <person name="Turgeon B."/>
            <person name="Goodwin S."/>
            <person name="Spatafora J."/>
            <person name="Crous P."/>
            <person name="Grigoriev I."/>
        </authorList>
    </citation>
    <scope>NUCLEOTIDE SEQUENCE</scope>
    <source>
        <strain evidence="2">CBS 627.86</strain>
    </source>
</reference>
<evidence type="ECO:0000256" key="1">
    <source>
        <dbReference type="SAM" id="MobiDB-lite"/>
    </source>
</evidence>
<feature type="region of interest" description="Disordered" evidence="1">
    <location>
        <begin position="231"/>
        <end position="358"/>
    </location>
</feature>
<organism evidence="2 3">
    <name type="scientific">Lophiotrema nucula</name>
    <dbReference type="NCBI Taxonomy" id="690887"/>
    <lineage>
        <taxon>Eukaryota</taxon>
        <taxon>Fungi</taxon>
        <taxon>Dikarya</taxon>
        <taxon>Ascomycota</taxon>
        <taxon>Pezizomycotina</taxon>
        <taxon>Dothideomycetes</taxon>
        <taxon>Pleosporomycetidae</taxon>
        <taxon>Pleosporales</taxon>
        <taxon>Lophiotremataceae</taxon>
        <taxon>Lophiotrema</taxon>
    </lineage>
</organism>
<feature type="compositionally biased region" description="Basic and acidic residues" evidence="1">
    <location>
        <begin position="288"/>
        <end position="313"/>
    </location>
</feature>
<feature type="compositionally biased region" description="Basic residues" evidence="1">
    <location>
        <begin position="314"/>
        <end position="324"/>
    </location>
</feature>
<dbReference type="Proteomes" id="UP000799770">
    <property type="component" value="Unassembled WGS sequence"/>
</dbReference>
<feature type="compositionally biased region" description="Basic and acidic residues" evidence="1">
    <location>
        <begin position="342"/>
        <end position="358"/>
    </location>
</feature>
<feature type="compositionally biased region" description="Acidic residues" evidence="1">
    <location>
        <begin position="254"/>
        <end position="267"/>
    </location>
</feature>
<accession>A0A6A5ZQA4</accession>
<name>A0A6A5ZQA4_9PLEO</name>
<feature type="region of interest" description="Disordered" evidence="1">
    <location>
        <begin position="80"/>
        <end position="100"/>
    </location>
</feature>
<dbReference type="EMBL" id="ML977312">
    <property type="protein sequence ID" value="KAF2121649.1"/>
    <property type="molecule type" value="Genomic_DNA"/>
</dbReference>
<evidence type="ECO:0000313" key="3">
    <source>
        <dbReference type="Proteomes" id="UP000799770"/>
    </source>
</evidence>
<sequence>MHYPEHIADILSSTNTQRMHYPGTVSDIPPAPNDGQIFYPTHVSDILSSTEAASHTTHYPDTVPDVTTTPEIEQLNAVSEAKAEDPHKKYSTDLTSTPDAADTHPKLLPVPLTQTPIVQVDTFQPSEATTKTSRTYMRTLLQRVWNSFATENPQLSKEQSLTINDIFVEGMQRCLDIDHSSEKVRDEVLEKVDVVAGLKRVGEDSDVFKWGRVGEFACAPLGKEWLSLNVDEEVGGGDGDASDENETQGVLKDGEEEVEDLGSDGGDEGDRKKLDKDDASKQHGKKRKFDELKRTHVKKEVNKQEDPEGELRRSVRSTRGKRYKLPPGAVQKRELEEESEEDEKRDPENRGDEDCVVM</sequence>